<dbReference type="EMBL" id="JAAAUY010000152">
    <property type="protein sequence ID" value="KAF9334354.1"/>
    <property type="molecule type" value="Genomic_DNA"/>
</dbReference>
<dbReference type="Proteomes" id="UP000696485">
    <property type="component" value="Unassembled WGS sequence"/>
</dbReference>
<evidence type="ECO:0000256" key="1">
    <source>
        <dbReference type="SAM" id="MobiDB-lite"/>
    </source>
</evidence>
<evidence type="ECO:0000313" key="4">
    <source>
        <dbReference type="Proteomes" id="UP000696485"/>
    </source>
</evidence>
<organism evidence="3 4">
    <name type="scientific">Podila minutissima</name>
    <dbReference type="NCBI Taxonomy" id="64525"/>
    <lineage>
        <taxon>Eukaryota</taxon>
        <taxon>Fungi</taxon>
        <taxon>Fungi incertae sedis</taxon>
        <taxon>Mucoromycota</taxon>
        <taxon>Mortierellomycotina</taxon>
        <taxon>Mortierellomycetes</taxon>
        <taxon>Mortierellales</taxon>
        <taxon>Mortierellaceae</taxon>
        <taxon>Podila</taxon>
    </lineage>
</organism>
<name>A0A9P5SQP4_9FUNG</name>
<dbReference type="SUPFAM" id="SSF82171">
    <property type="entry name" value="DPP6 N-terminal domain-like"/>
    <property type="match status" value="1"/>
</dbReference>
<keyword evidence="2" id="KW-0472">Membrane</keyword>
<proteinExistence type="predicted"/>
<evidence type="ECO:0000256" key="2">
    <source>
        <dbReference type="SAM" id="Phobius"/>
    </source>
</evidence>
<feature type="compositionally biased region" description="Acidic residues" evidence="1">
    <location>
        <begin position="49"/>
        <end position="62"/>
    </location>
</feature>
<reference evidence="3" key="1">
    <citation type="journal article" date="2020" name="Fungal Divers.">
        <title>Resolving the Mortierellaceae phylogeny through synthesis of multi-gene phylogenetics and phylogenomics.</title>
        <authorList>
            <person name="Vandepol N."/>
            <person name="Liber J."/>
            <person name="Desiro A."/>
            <person name="Na H."/>
            <person name="Kennedy M."/>
            <person name="Barry K."/>
            <person name="Grigoriev I.V."/>
            <person name="Miller A.N."/>
            <person name="O'Donnell K."/>
            <person name="Stajich J.E."/>
            <person name="Bonito G."/>
        </authorList>
    </citation>
    <scope>NUCLEOTIDE SEQUENCE</scope>
    <source>
        <strain evidence="3">NVP1</strain>
    </source>
</reference>
<keyword evidence="2" id="KW-0812">Transmembrane</keyword>
<comment type="caution">
    <text evidence="3">The sequence shown here is derived from an EMBL/GenBank/DDBJ whole genome shotgun (WGS) entry which is preliminary data.</text>
</comment>
<feature type="compositionally biased region" description="Low complexity" evidence="1">
    <location>
        <begin position="35"/>
        <end position="48"/>
    </location>
</feature>
<gene>
    <name evidence="3" type="ORF">BG006_002302</name>
</gene>
<accession>A0A9P5SQP4</accession>
<keyword evidence="2" id="KW-1133">Transmembrane helix</keyword>
<feature type="transmembrane region" description="Helical" evidence="2">
    <location>
        <begin position="1232"/>
        <end position="1252"/>
    </location>
</feature>
<protein>
    <submittedName>
        <fullName evidence="3">Uncharacterized protein</fullName>
    </submittedName>
</protein>
<sequence>MEETEPRSILIHTFAPQLAGGASVDTQGNTARQANNNFINNNIGNSSDGDSDDDFDGNDSDIEEQDPQIFVEAENLDPEEANWSISARNVNGDGGDADDPNAIIDSLLVSQATESPAAEYHEKKWYLNYDVTKHGIPQYKTTDERKQAIPYITQRVNMTLDCTGITPGKYWVVLCVRLSEFGREKLPFLNLRATTHESSVNYPKINEEDWKLLKPSDIPVPDPGDLVVTRDCTPIVRLWDNLKDYHSGLRPGSGHIMKVRAQGISSNGERLVTYSVIKVKGQKPVAYLDVWDLTRPQNVIGNGFPRLARGVSSAISSSNPSETLDFGDLPALLKNRSVKATISNDGSRLVLISSSADDTQFRLFNCDVANGTISRPSSATSSPTTFCGFGDFHVIDGEERFVVCNLPKEEGDDEVKVSVYKCPTEVPWKPWKEVSLERTGGDLENEEKTGLRRKRCLVIENLIRSLQGPLAAWTGHPKVVSTWNLLTERTISHVPLHKGQEWANIQVRFSLDGSRFAVYNEVAVRSGREIVIAIYFTESGAFISNYGQESNPARKTVIDKFQFKSKHDTPQNYFIRGILDPTKEFLIPSADGLSNTHRTLLNQEKQLVLIREQGPAARVVILDQLYSNKECTSEPHGHLGLDLEVLQERNKSIIGKDHQGKTLFTFIHKTVSNRFQKDSPVYELTRGPTVANRGKIILAFSYDITYAFFTKGVENLVCVGKDFVAVWSLSRKPSSTTRDCRLMQVWGYDCDIESIFQTDRDRSNQGVASTVLSTSLTAVPTCPTAKTISPSAMPTTPSGAPATTTAMPSFSLSTMPAILSASSTANSERVNLCRHSRWLTITLRDGKQRVLDLRAPAIFEDYTVDDFLQGISTLILMDSATESRRRDDQIRSNNFRLCAIGYISMYISMYPIPSQPEKSVMVTLCNQWKKSYRDYYKDLLHVILQENSWTPLPVSWYTEDSNPVTILLAKGPLVIGSVKKLCNYCFNRTQKIAGGRDGSDARLFSYLSPVFHGLDQLLEKHPDEGQKFVSRLALFKAPVDLYIRQNHQIAYPPEAHLLSALRYCFPFIYPLPKNAQQDPIDPQLPRGRLQYLPEIKNLTLPVLSLSRDGKDSKYHKESEERGVHFYMASPRAMWRYDPYLKSEGEKERATSVSKLWALLCHLFVPRRRYLIKMNGITHKEFNNPHMMAVIQYGWYKWGFRYWLYRFIAQALYYSLILGIVLTQGHQRNNEHLLPAIFLMVIMSFIFLCMEVVRMAKKGWDYIL</sequence>
<keyword evidence="4" id="KW-1185">Reference proteome</keyword>
<feature type="region of interest" description="Disordered" evidence="1">
    <location>
        <begin position="34"/>
        <end position="62"/>
    </location>
</feature>
<dbReference type="AlphaFoldDB" id="A0A9P5SQP4"/>
<feature type="transmembrane region" description="Helical" evidence="2">
    <location>
        <begin position="1202"/>
        <end position="1220"/>
    </location>
</feature>
<evidence type="ECO:0000313" key="3">
    <source>
        <dbReference type="EMBL" id="KAF9334354.1"/>
    </source>
</evidence>